<dbReference type="Proteomes" id="UP001215712">
    <property type="component" value="Unassembled WGS sequence"/>
</dbReference>
<feature type="transmembrane region" description="Helical" evidence="16">
    <location>
        <begin position="524"/>
        <end position="544"/>
    </location>
</feature>
<reference evidence="18" key="1">
    <citation type="journal article" date="2023" name="IMA Fungus">
        <title>Comparative genomic study of the Penicillium genus elucidates a diverse pangenome and 15 lateral gene transfer events.</title>
        <authorList>
            <person name="Petersen C."/>
            <person name="Sorensen T."/>
            <person name="Nielsen M.R."/>
            <person name="Sondergaard T.E."/>
            <person name="Sorensen J.L."/>
            <person name="Fitzpatrick D.A."/>
            <person name="Frisvad J.C."/>
            <person name="Nielsen K.L."/>
        </authorList>
    </citation>
    <scope>NUCLEOTIDE SEQUENCE</scope>
    <source>
        <strain evidence="18">IBT 17514</strain>
    </source>
</reference>
<dbReference type="PANTHER" id="PTHR12989">
    <property type="entry name" value="ALPHA-1,2-GLUCOSYLTRANSFERASE ALG10"/>
    <property type="match status" value="1"/>
</dbReference>
<accession>A0AAD6HPZ2</accession>
<name>A0AAD6HPZ2_9EURO</name>
<keyword evidence="7" id="KW-0808">Transferase</keyword>
<evidence type="ECO:0000256" key="15">
    <source>
        <dbReference type="SAM" id="MobiDB-lite"/>
    </source>
</evidence>
<evidence type="ECO:0000256" key="2">
    <source>
        <dbReference type="ARBA" id="ARBA00004922"/>
    </source>
</evidence>
<keyword evidence="10 16" id="KW-1133">Transmembrane helix</keyword>
<evidence type="ECO:0000256" key="8">
    <source>
        <dbReference type="ARBA" id="ARBA00022692"/>
    </source>
</evidence>
<comment type="function">
    <text evidence="13">Dol-P-Glc:Glc(2)Man(9)GlcNAc(2)-PP-Dol alpha-1,2-glucosyltransferase that operates in the biosynthetic pathway of dolichol-linked oligosaccharides, the glycan precursors employed in protein asparagine (N)-glycosylation. The assembly of dolichol-linked oligosaccharides begins on the cytosolic side of the endoplasmic reticulum membrane and finishes in its lumen. The sequential addition of sugars to dolichol pyrophosphate produces dolichol-linked oligosaccharides containing fourteen sugars, including two GlcNAcs, nine mannoses and three glucoses. Once assembled, the oligosaccharide is transferred from the lipid to nascent proteins by oligosaccharyltransferases. In the lumen of the endoplasmic reticulum, adds the third and last glucose residue from dolichyl phosphate glucose (Dol-P-Glc) onto the lipid-linked oligosaccharide intermediate Glc(2)Man(9)GlcNAc(2)-PP-Dol to produce Glc(3)Man(9)GlcNAc(2)-PP-Dol.</text>
</comment>
<organism evidence="18 19">
    <name type="scientific">Penicillium malachiteum</name>
    <dbReference type="NCBI Taxonomy" id="1324776"/>
    <lineage>
        <taxon>Eukaryota</taxon>
        <taxon>Fungi</taxon>
        <taxon>Dikarya</taxon>
        <taxon>Ascomycota</taxon>
        <taxon>Pezizomycotina</taxon>
        <taxon>Eurotiomycetes</taxon>
        <taxon>Eurotiomycetidae</taxon>
        <taxon>Eurotiales</taxon>
        <taxon>Aspergillaceae</taxon>
        <taxon>Penicillium</taxon>
    </lineage>
</organism>
<feature type="transmembrane region" description="Helical" evidence="16">
    <location>
        <begin position="358"/>
        <end position="377"/>
    </location>
</feature>
<feature type="compositionally biased region" description="Low complexity" evidence="15">
    <location>
        <begin position="444"/>
        <end position="459"/>
    </location>
</feature>
<feature type="transmembrane region" description="Helical" evidence="16">
    <location>
        <begin position="317"/>
        <end position="338"/>
    </location>
</feature>
<feature type="compositionally biased region" description="Basic residues" evidence="15">
    <location>
        <begin position="481"/>
        <end position="490"/>
    </location>
</feature>
<feature type="transmembrane region" description="Helical" evidence="16">
    <location>
        <begin position="595"/>
        <end position="614"/>
    </location>
</feature>
<gene>
    <name evidence="18" type="ORF">N7493_003313</name>
</gene>
<dbReference type="GO" id="GO:0006488">
    <property type="term" value="P:dolichol-linked oligosaccharide biosynthetic process"/>
    <property type="evidence" value="ECO:0007669"/>
    <property type="project" value="InterPro"/>
</dbReference>
<evidence type="ECO:0000256" key="17">
    <source>
        <dbReference type="SAM" id="SignalP"/>
    </source>
</evidence>
<keyword evidence="11 16" id="KW-0472">Membrane</keyword>
<feature type="transmembrane region" description="Helical" evidence="16">
    <location>
        <begin position="271"/>
        <end position="293"/>
    </location>
</feature>
<dbReference type="PANTHER" id="PTHR12989:SF10">
    <property type="entry name" value="DOL-P-GLC:GLC(2)MAN(9)GLCNAC(2)-PP-DOL ALPHA-1,2-GLUCOSYLTRANSFERASE-RELATED"/>
    <property type="match status" value="1"/>
</dbReference>
<dbReference type="Pfam" id="PF04922">
    <property type="entry name" value="DIE2_ALG10"/>
    <property type="match status" value="1"/>
</dbReference>
<evidence type="ECO:0000256" key="6">
    <source>
        <dbReference type="ARBA" id="ARBA00022676"/>
    </source>
</evidence>
<evidence type="ECO:0000256" key="5">
    <source>
        <dbReference type="ARBA" id="ARBA00018512"/>
    </source>
</evidence>
<dbReference type="GO" id="GO:0106073">
    <property type="term" value="F:dolichyl pyrophosphate Glc2Man9GlcNAc2 alpha-1,2-glucosyltransferase activity"/>
    <property type="evidence" value="ECO:0007669"/>
    <property type="project" value="UniProtKB-EC"/>
</dbReference>
<evidence type="ECO:0000256" key="4">
    <source>
        <dbReference type="ARBA" id="ARBA00011967"/>
    </source>
</evidence>
<evidence type="ECO:0000313" key="19">
    <source>
        <dbReference type="Proteomes" id="UP001215712"/>
    </source>
</evidence>
<keyword evidence="17" id="KW-0732">Signal</keyword>
<keyword evidence="8 16" id="KW-0812">Transmembrane</keyword>
<dbReference type="GO" id="GO:0005789">
    <property type="term" value="C:endoplasmic reticulum membrane"/>
    <property type="evidence" value="ECO:0007669"/>
    <property type="project" value="UniProtKB-SubCell"/>
</dbReference>
<comment type="subcellular location">
    <subcellularLocation>
        <location evidence="1">Endoplasmic reticulum membrane</location>
        <topology evidence="1">Multi-pass membrane protein</topology>
    </subcellularLocation>
</comment>
<comment type="catalytic activity">
    <reaction evidence="14">
        <text>an alpha-D-Glc-(1-&gt;3)-alpha-D-Glc-(1-&gt;3)-alpha-D-Man-(1-&gt;2)-alpha-D-Man-(1-&gt;2)-alpha-D-Man-(1-&gt;3)-[alpha-D-Man-(1-&gt;2)-alpha-D-Man-(1-&gt;3)-[alpha-D-Man-(1-&gt;2)-alpha-D-Man-(1-&gt;6)]-alpha-D-Man-(1-&gt;6)]-beta-D-Man-(1-&gt;4)-beta-D-GlcNAc-(1-&gt;4)-alpha-D-GlcNAc-diphospho-di-trans,poly-cis-dolichol + a di-trans,poly-cis-dolichyl beta-D-glucosyl phosphate = a alpha-D-Glc-(1-&gt;2)-alpha-D-Glc-(1-&gt;3)-alpha-D-Glc-(1-&gt;3)-alpha-D-Man-(1-&gt;2)-alpha-D-Man-(1-&gt;2)-alpha-D-Man-(1-&gt;3)-[alpha-D-Man-(1-&gt;2)-alpha-D-Man-(1-&gt;3)-[alpha-D-Man-(1-&gt;2)-alpha-D-Man-(1-&gt;6)]-alpha-D-Man-(1-&gt;6)]-beta-D-Man-(1-&gt;4)-beta-D-GlcNAc-(1-&gt;4)-alpha-D-GlcNAc-diphospho-di-trans,poly-cis-dolichol + a di-trans,poly-cis-dolichyl phosphate + H(+)</text>
        <dbReference type="Rhea" id="RHEA:29543"/>
        <dbReference type="Rhea" id="RHEA-COMP:19498"/>
        <dbReference type="Rhea" id="RHEA-COMP:19502"/>
        <dbReference type="Rhea" id="RHEA-COMP:19512"/>
        <dbReference type="Rhea" id="RHEA-COMP:19522"/>
        <dbReference type="ChEBI" id="CHEBI:15378"/>
        <dbReference type="ChEBI" id="CHEBI:57525"/>
        <dbReference type="ChEBI" id="CHEBI:57683"/>
        <dbReference type="ChEBI" id="CHEBI:132522"/>
        <dbReference type="ChEBI" id="CHEBI:132523"/>
        <dbReference type="EC" id="2.4.1.256"/>
    </reaction>
    <physiologicalReaction direction="left-to-right" evidence="14">
        <dbReference type="Rhea" id="RHEA:29544"/>
    </physiologicalReaction>
</comment>
<evidence type="ECO:0000256" key="7">
    <source>
        <dbReference type="ARBA" id="ARBA00022679"/>
    </source>
</evidence>
<dbReference type="InterPro" id="IPR016900">
    <property type="entry name" value="Alg10"/>
</dbReference>
<evidence type="ECO:0000256" key="14">
    <source>
        <dbReference type="ARBA" id="ARBA00048064"/>
    </source>
</evidence>
<dbReference type="EMBL" id="JAQJAN010000004">
    <property type="protein sequence ID" value="KAJ5731832.1"/>
    <property type="molecule type" value="Genomic_DNA"/>
</dbReference>
<evidence type="ECO:0000256" key="10">
    <source>
        <dbReference type="ARBA" id="ARBA00022989"/>
    </source>
</evidence>
<comment type="caution">
    <text evidence="18">The sequence shown here is derived from an EMBL/GenBank/DDBJ whole genome shotgun (WGS) entry which is preliminary data.</text>
</comment>
<proteinExistence type="inferred from homology"/>
<evidence type="ECO:0000256" key="13">
    <source>
        <dbReference type="ARBA" id="ARBA00044727"/>
    </source>
</evidence>
<evidence type="ECO:0000256" key="12">
    <source>
        <dbReference type="ARBA" id="ARBA00032069"/>
    </source>
</evidence>
<dbReference type="AlphaFoldDB" id="A0AAD6HPZ2"/>
<feature type="region of interest" description="Disordered" evidence="15">
    <location>
        <begin position="444"/>
        <end position="499"/>
    </location>
</feature>
<comment type="pathway">
    <text evidence="2">Protein modification; protein glycosylation.</text>
</comment>
<protein>
    <recommendedName>
        <fullName evidence="5">Dol-P-Glc:Glc(2)Man(9)GlcNAc(2)-PP-Dol alpha-1,2-glucosyltransferase</fullName>
        <ecNumber evidence="4">2.4.1.256</ecNumber>
    </recommendedName>
    <alternativeName>
        <fullName evidence="12">Asparagine-linked glycosylation protein 10</fullName>
    </alternativeName>
</protein>
<feature type="transmembrane region" description="Helical" evidence="16">
    <location>
        <begin position="406"/>
        <end position="430"/>
    </location>
</feature>
<sequence length="628" mass="71303">MSSASKSTFSRAARYAIPFTLLLIPVWRAKVQSQVPEPYLDEVFHVPQAQAYWRHEWTHWDPKITTPPGLYLWSYLLCAIVLSHGESPTEIATDALRRTNFFTNAVFLPWRLQTLSDAVHKVKNSRPLGAWLSHSILNICLFPPLFFFSALYYTDIVALLVVIEAYNWDLKRTNASGITSFLSTLAFLVTGLAALACRQTNIFWVSAFLGGLQVVRKIRLSSETCQSSNMSTIVKSGLQNEFYDPLVSEATLADYFKTAISFATVSLRNPFSVVVPMIPHLIILAAFGAFVFWNDGVVLGHKEFHTAGIHLAQMLYIWPYFAFFSWPLLVIPVVNLVLPKHLLSKYLDYSLPQKHKQLPKLLTVLIVLPIMLAIVHFNTVVHPFTLADNRHYVFYVFRLLLGVHPAIKYAAVVAYFLCAWAVISACGFAINQAPPRLIRVPHAAPQAPAAPAAPEQQPAENRKNRRANEKAAAKKEQQPKSKQKQQKQQKQKQPQPDPISAEAYAKVQEGLVKRQKEQTGVQRVSFILVWLAATSLSLITAPLVEPRYFIIPWVMWRLHLPPTPSLAAFRKQLPQTERERELADLATNAPRFIETLWFIAINAVTGYMFLYKGFEWPQEPGKIQRFMW</sequence>
<keyword evidence="9" id="KW-0256">Endoplasmic reticulum</keyword>
<feature type="signal peptide" evidence="17">
    <location>
        <begin position="1"/>
        <end position="33"/>
    </location>
</feature>
<feature type="chain" id="PRO_5042186975" description="Dol-P-Glc:Glc(2)Man(9)GlcNAc(2)-PP-Dol alpha-1,2-glucosyltransferase" evidence="17">
    <location>
        <begin position="34"/>
        <end position="628"/>
    </location>
</feature>
<evidence type="ECO:0000313" key="18">
    <source>
        <dbReference type="EMBL" id="KAJ5731832.1"/>
    </source>
</evidence>
<evidence type="ECO:0000256" key="16">
    <source>
        <dbReference type="SAM" id="Phobius"/>
    </source>
</evidence>
<feature type="transmembrane region" description="Helical" evidence="16">
    <location>
        <begin position="175"/>
        <end position="196"/>
    </location>
</feature>
<feature type="transmembrane region" description="Helical" evidence="16">
    <location>
        <begin position="141"/>
        <end position="163"/>
    </location>
</feature>
<keyword evidence="19" id="KW-1185">Reference proteome</keyword>
<evidence type="ECO:0000256" key="11">
    <source>
        <dbReference type="ARBA" id="ARBA00023136"/>
    </source>
</evidence>
<evidence type="ECO:0000256" key="3">
    <source>
        <dbReference type="ARBA" id="ARBA00010600"/>
    </source>
</evidence>
<comment type="similarity">
    <text evidence="3">Belongs to the ALG10 glucosyltransferase family.</text>
</comment>
<dbReference type="EC" id="2.4.1.256" evidence="4"/>
<feature type="compositionally biased region" description="Basic and acidic residues" evidence="15">
    <location>
        <begin position="460"/>
        <end position="479"/>
    </location>
</feature>
<evidence type="ECO:0000256" key="1">
    <source>
        <dbReference type="ARBA" id="ARBA00004477"/>
    </source>
</evidence>
<keyword evidence="6" id="KW-0328">Glycosyltransferase</keyword>
<reference evidence="18" key="2">
    <citation type="submission" date="2023-01" db="EMBL/GenBank/DDBJ databases">
        <authorList>
            <person name="Petersen C."/>
        </authorList>
    </citation>
    <scope>NUCLEOTIDE SEQUENCE</scope>
    <source>
        <strain evidence="18">IBT 17514</strain>
    </source>
</reference>
<evidence type="ECO:0000256" key="9">
    <source>
        <dbReference type="ARBA" id="ARBA00022824"/>
    </source>
</evidence>